<dbReference type="InterPro" id="IPR013785">
    <property type="entry name" value="Aldolase_TIM"/>
</dbReference>
<dbReference type="GO" id="GO:0006183">
    <property type="term" value="P:GTP biosynthetic process"/>
    <property type="evidence" value="ECO:0007669"/>
    <property type="project" value="TreeGrafter"/>
</dbReference>
<dbReference type="EMBL" id="PFEC01000011">
    <property type="protein sequence ID" value="PJE62183.1"/>
    <property type="molecule type" value="Genomic_DNA"/>
</dbReference>
<proteinExistence type="inferred from homology"/>
<dbReference type="PANTHER" id="PTHR11911:SF111">
    <property type="entry name" value="INOSINE-5'-MONOPHOSPHATE DEHYDROGENASE"/>
    <property type="match status" value="1"/>
</dbReference>
<dbReference type="SUPFAM" id="SSF51412">
    <property type="entry name" value="Inosine monophosphate dehydrogenase (IMPDH)"/>
    <property type="match status" value="1"/>
</dbReference>
<comment type="caution">
    <text evidence="3">The sequence shown here is derived from an EMBL/GenBank/DDBJ whole genome shotgun (WGS) entry which is preliminary data.</text>
</comment>
<dbReference type="Gene3D" id="3.20.20.70">
    <property type="entry name" value="Aldolase class I"/>
    <property type="match status" value="1"/>
</dbReference>
<dbReference type="InterPro" id="IPR005990">
    <property type="entry name" value="IMP_DH"/>
</dbReference>
<sequence>MQYLTDIYRVHLEQERSLLAQRDIEDLKATGQFPRDSTPFDVVSNPVLQNIEHIVYGQVERHIYLEVLTHQTVLDTFRQNQARTWEPLSPKEIPVLDSCLEEREAVTYEDFVLSIGEGEPSESSAQTVLGTGLVVKGTTETVCFPICGSSMSALNSANGSENLGLSGAMSFVPIDAEWGNPHKQALMLNESHRLLRVDPFLTNHEEAEYLINRATGLMGITLKADPADALTRVETILNEVEYLDGDHKLLCRVYDPRSMQRMVKTVFALRDSRYGDKVVIVGGKVTNRSQALALVKAGAHAVDIGVGEGEICDTPGVTSATGNNLLTAYQIAREGLQIPLICDGGTGRQIPIAIAIGASVAMKSRALSGGTYEHNPTGWVYSNGVDGRGFKRYFGEASDAEKWYGKKFDPTGNDVMFLEGSVGRVEMDSRYPSITKRQFKMLEGLATACIFQRIASLEELQRNPHPDVWKYTSHAAMRASVHHN</sequence>
<evidence type="ECO:0000313" key="3">
    <source>
        <dbReference type="EMBL" id="PJE62183.1"/>
    </source>
</evidence>
<feature type="domain" description="IMP dehydrogenase/GMP reductase" evidence="2">
    <location>
        <begin position="260"/>
        <end position="482"/>
    </location>
</feature>
<reference evidence="4" key="1">
    <citation type="submission" date="2017-09" db="EMBL/GenBank/DDBJ databases">
        <title>Depth-based differentiation of microbial function through sediment-hosted aquifers and enrichment of novel symbionts in the deep terrestrial subsurface.</title>
        <authorList>
            <person name="Probst A.J."/>
            <person name="Ladd B."/>
            <person name="Jarett J.K."/>
            <person name="Geller-Mcgrath D.E."/>
            <person name="Sieber C.M.K."/>
            <person name="Emerson J.B."/>
            <person name="Anantharaman K."/>
            <person name="Thomas B.C."/>
            <person name="Malmstrom R."/>
            <person name="Stieglmeier M."/>
            <person name="Klingl A."/>
            <person name="Woyke T."/>
            <person name="Ryan C.M."/>
            <person name="Banfield J.F."/>
        </authorList>
    </citation>
    <scope>NUCLEOTIDE SEQUENCE [LARGE SCALE GENOMIC DNA]</scope>
</reference>
<evidence type="ECO:0000259" key="2">
    <source>
        <dbReference type="Pfam" id="PF00478"/>
    </source>
</evidence>
<evidence type="ECO:0000313" key="4">
    <source>
        <dbReference type="Proteomes" id="UP000230222"/>
    </source>
</evidence>
<name>A0A2M8KQJ4_9BACT</name>
<dbReference type="GO" id="GO:0003938">
    <property type="term" value="F:IMP dehydrogenase activity"/>
    <property type="evidence" value="ECO:0007669"/>
    <property type="project" value="InterPro"/>
</dbReference>
<protein>
    <recommendedName>
        <fullName evidence="2">IMP dehydrogenase/GMP reductase domain-containing protein</fullName>
    </recommendedName>
</protein>
<accession>A0A2M8KQJ4</accession>
<dbReference type="SMART" id="SM01240">
    <property type="entry name" value="IMPDH"/>
    <property type="match status" value="1"/>
</dbReference>
<organism evidence="3 4">
    <name type="scientific">Candidatus Roizmanbacteria bacterium CG10_big_fil_rev_8_21_14_0_10_39_12</name>
    <dbReference type="NCBI Taxonomy" id="1974852"/>
    <lineage>
        <taxon>Bacteria</taxon>
        <taxon>Candidatus Roizmaniibacteriota</taxon>
    </lineage>
</organism>
<dbReference type="Pfam" id="PF00478">
    <property type="entry name" value="IMPDH"/>
    <property type="match status" value="1"/>
</dbReference>
<dbReference type="PANTHER" id="PTHR11911">
    <property type="entry name" value="INOSINE-5-MONOPHOSPHATE DEHYDROGENASE RELATED"/>
    <property type="match status" value="1"/>
</dbReference>
<dbReference type="InterPro" id="IPR001093">
    <property type="entry name" value="IMP_DH_GMPRt"/>
</dbReference>
<comment type="similarity">
    <text evidence="1">Belongs to the IMPDH/GMPR family.</text>
</comment>
<evidence type="ECO:0000256" key="1">
    <source>
        <dbReference type="ARBA" id="ARBA00005502"/>
    </source>
</evidence>
<dbReference type="AlphaFoldDB" id="A0A2M8KQJ4"/>
<dbReference type="Proteomes" id="UP000230222">
    <property type="component" value="Unassembled WGS sequence"/>
</dbReference>
<gene>
    <name evidence="3" type="ORF">COU87_00650</name>
</gene>